<keyword evidence="1" id="KW-1133">Transmembrane helix</keyword>
<name>A0A8S5SW26_9CAUD</name>
<sequence>MLTFFVSSYSMKGITSIYRTTFKLFSILLFCPFIFFF</sequence>
<reference evidence="2" key="1">
    <citation type="journal article" date="2021" name="Proc. Natl. Acad. Sci. U.S.A.">
        <title>A Catalog of Tens of Thousands of Viruses from Human Metagenomes Reveals Hidden Associations with Chronic Diseases.</title>
        <authorList>
            <person name="Tisza M.J."/>
            <person name="Buck C.B."/>
        </authorList>
    </citation>
    <scope>NUCLEOTIDE SEQUENCE</scope>
    <source>
        <strain evidence="2">CtDOT22</strain>
    </source>
</reference>
<keyword evidence="1" id="KW-0472">Membrane</keyword>
<organism evidence="2">
    <name type="scientific">Siphoviridae sp. ctDOT22</name>
    <dbReference type="NCBI Taxonomy" id="2827812"/>
    <lineage>
        <taxon>Viruses</taxon>
        <taxon>Duplodnaviria</taxon>
        <taxon>Heunggongvirae</taxon>
        <taxon>Uroviricota</taxon>
        <taxon>Caudoviricetes</taxon>
    </lineage>
</organism>
<keyword evidence="1" id="KW-0812">Transmembrane</keyword>
<evidence type="ECO:0000256" key="1">
    <source>
        <dbReference type="SAM" id="Phobius"/>
    </source>
</evidence>
<proteinExistence type="predicted"/>
<accession>A0A8S5SW26</accession>
<feature type="transmembrane region" description="Helical" evidence="1">
    <location>
        <begin position="20"/>
        <end position="36"/>
    </location>
</feature>
<protein>
    <submittedName>
        <fullName evidence="2">Uncharacterized protein</fullName>
    </submittedName>
</protein>
<dbReference type="EMBL" id="BK032686">
    <property type="protein sequence ID" value="DAF55120.1"/>
    <property type="molecule type" value="Genomic_DNA"/>
</dbReference>
<evidence type="ECO:0000313" key="2">
    <source>
        <dbReference type="EMBL" id="DAF55120.1"/>
    </source>
</evidence>